<dbReference type="InterPro" id="IPR041663">
    <property type="entry name" value="DisA/LigA_HHH"/>
</dbReference>
<feature type="binding site" evidence="14">
    <location>
        <position position="376"/>
    </location>
    <ligand>
        <name>NAD(+)</name>
        <dbReference type="ChEBI" id="CHEBI:57540"/>
    </ligand>
</feature>
<evidence type="ECO:0000256" key="9">
    <source>
        <dbReference type="ARBA" id="ARBA00022842"/>
    </source>
</evidence>
<feature type="binding site" evidence="14">
    <location>
        <position position="470"/>
    </location>
    <ligand>
        <name>Zn(2+)</name>
        <dbReference type="ChEBI" id="CHEBI:29105"/>
    </ligand>
</feature>
<evidence type="ECO:0000256" key="12">
    <source>
        <dbReference type="ARBA" id="ARBA00034005"/>
    </source>
</evidence>
<keyword evidence="11 14" id="KW-0234">DNA repair</keyword>
<name>A0A516TP09_9BACT</name>
<dbReference type="FunFam" id="1.10.150.20:FF:000006">
    <property type="entry name" value="DNA ligase"/>
    <property type="match status" value="1"/>
</dbReference>
<keyword evidence="7 14" id="KW-0227">DNA damage</keyword>
<dbReference type="PROSITE" id="PS50172">
    <property type="entry name" value="BRCT"/>
    <property type="match status" value="1"/>
</dbReference>
<dbReference type="InterPro" id="IPR003583">
    <property type="entry name" value="Hlx-hairpin-Hlx_DNA-bd_motif"/>
</dbReference>
<dbReference type="Pfam" id="PF03120">
    <property type="entry name" value="OB_DNA_ligase"/>
    <property type="match status" value="1"/>
</dbReference>
<dbReference type="SUPFAM" id="SSF50249">
    <property type="entry name" value="Nucleic acid-binding proteins"/>
    <property type="match status" value="1"/>
</dbReference>
<dbReference type="NCBIfam" id="NF005932">
    <property type="entry name" value="PRK07956.1"/>
    <property type="match status" value="1"/>
</dbReference>
<comment type="function">
    <text evidence="1 14">DNA ligase that catalyzes the formation of phosphodiester linkages between 5'-phosphoryl and 3'-hydroxyl groups in double-stranded DNA using NAD as a coenzyme and as the energy source for the reaction. It is essential for DNA replication and repair of damaged DNA.</text>
</comment>
<dbReference type="Pfam" id="PF14520">
    <property type="entry name" value="HHH_5"/>
    <property type="match status" value="1"/>
</dbReference>
<dbReference type="InterPro" id="IPR013839">
    <property type="entry name" value="DNAligase_adenylation"/>
</dbReference>
<feature type="binding site" evidence="14">
    <location>
        <position position="199"/>
    </location>
    <ligand>
        <name>NAD(+)</name>
        <dbReference type="ChEBI" id="CHEBI:57540"/>
    </ligand>
</feature>
<dbReference type="EC" id="6.5.1.2" evidence="2 14"/>
<accession>A0A516TP09</accession>
<dbReference type="InterPro" id="IPR001679">
    <property type="entry name" value="DNA_ligase"/>
</dbReference>
<evidence type="ECO:0000256" key="1">
    <source>
        <dbReference type="ARBA" id="ARBA00004067"/>
    </source>
</evidence>
<comment type="cofactor">
    <cofactor evidence="14">
        <name>Mg(2+)</name>
        <dbReference type="ChEBI" id="CHEBI:18420"/>
    </cofactor>
    <cofactor evidence="14">
        <name>Mn(2+)</name>
        <dbReference type="ChEBI" id="CHEBI:29035"/>
    </cofactor>
</comment>
<dbReference type="CDD" id="cd17748">
    <property type="entry name" value="BRCT_DNA_ligase_like"/>
    <property type="match status" value="1"/>
</dbReference>
<dbReference type="SUPFAM" id="SSF56091">
    <property type="entry name" value="DNA ligase/mRNA capping enzyme, catalytic domain"/>
    <property type="match status" value="1"/>
</dbReference>
<dbReference type="PROSITE" id="PS01055">
    <property type="entry name" value="DNA_LIGASE_N1"/>
    <property type="match status" value="1"/>
</dbReference>
<evidence type="ECO:0000313" key="18">
    <source>
        <dbReference type="Proteomes" id="UP000315925"/>
    </source>
</evidence>
<dbReference type="CDD" id="cd00114">
    <property type="entry name" value="LIGANc"/>
    <property type="match status" value="1"/>
</dbReference>
<evidence type="ECO:0000256" key="10">
    <source>
        <dbReference type="ARBA" id="ARBA00023027"/>
    </source>
</evidence>
<keyword evidence="9 14" id="KW-0460">Magnesium</keyword>
<feature type="binding site" evidence="14">
    <location>
        <position position="176"/>
    </location>
    <ligand>
        <name>NAD(+)</name>
        <dbReference type="ChEBI" id="CHEBI:57540"/>
    </ligand>
</feature>
<dbReference type="SMART" id="SM00532">
    <property type="entry name" value="LIGANc"/>
    <property type="match status" value="1"/>
</dbReference>
<dbReference type="GO" id="GO:0005829">
    <property type="term" value="C:cytosol"/>
    <property type="evidence" value="ECO:0007669"/>
    <property type="project" value="TreeGrafter"/>
</dbReference>
<feature type="binding site" evidence="14">
    <location>
        <position position="473"/>
    </location>
    <ligand>
        <name>Zn(2+)</name>
        <dbReference type="ChEBI" id="CHEBI:29105"/>
    </ligand>
</feature>
<evidence type="ECO:0000256" key="5">
    <source>
        <dbReference type="ARBA" id="ARBA00022705"/>
    </source>
</evidence>
<evidence type="ECO:0000313" key="17">
    <source>
        <dbReference type="EMBL" id="QDQ42945.1"/>
    </source>
</evidence>
<evidence type="ECO:0000256" key="13">
    <source>
        <dbReference type="ARBA" id="ARBA00060881"/>
    </source>
</evidence>
<dbReference type="HAMAP" id="MF_01588">
    <property type="entry name" value="DNA_ligase_A"/>
    <property type="match status" value="1"/>
</dbReference>
<dbReference type="FunFam" id="1.10.150.20:FF:000007">
    <property type="entry name" value="DNA ligase"/>
    <property type="match status" value="1"/>
</dbReference>
<keyword evidence="14" id="KW-0464">Manganese</keyword>
<organism evidence="17 18">
    <name type="scientific">Methylacidiphilum kamchatkense Kam1</name>
    <dbReference type="NCBI Taxonomy" id="1202785"/>
    <lineage>
        <taxon>Bacteria</taxon>
        <taxon>Pseudomonadati</taxon>
        <taxon>Verrucomicrobiota</taxon>
        <taxon>Methylacidiphilae</taxon>
        <taxon>Methylacidiphilales</taxon>
        <taxon>Methylacidiphilaceae</taxon>
        <taxon>Methylacidiphilum (ex Ratnadevi et al. 2023)</taxon>
    </lineage>
</organism>
<feature type="binding site" evidence="14">
    <location>
        <begin position="96"/>
        <end position="100"/>
    </location>
    <ligand>
        <name>NAD(+)</name>
        <dbReference type="ChEBI" id="CHEBI:57540"/>
    </ligand>
</feature>
<dbReference type="Gene3D" id="3.30.470.30">
    <property type="entry name" value="DNA ligase/mRNA capping enzyme"/>
    <property type="match status" value="1"/>
</dbReference>
<dbReference type="Gene3D" id="3.40.50.10190">
    <property type="entry name" value="BRCT domain"/>
    <property type="match status" value="1"/>
</dbReference>
<dbReference type="GO" id="GO:0003911">
    <property type="term" value="F:DNA ligase (NAD+) activity"/>
    <property type="evidence" value="ECO:0007669"/>
    <property type="project" value="UniProtKB-UniRule"/>
</dbReference>
<dbReference type="AlphaFoldDB" id="A0A516TP09"/>
<sequence>MASILTIFYRIEEPKRRLSEQQSLFSRNILNKKKREKLIEKTLPFNFSIEVKKNKPSALDPSLSLSEIKKRHDELVKLIQKYDHAYYVEARPLISDQEYDNLYHELETIERLHPELITPDSPTQRIGESPLSGFAQVSHQVPMLSLENTYSKEELFAFLERIRRGLPGKKISFTVEPKVDGVSISVIYKYGLFSLGATRGNGTVGDDITQNLKTIRSLPLRLDMEDPPELLEIRGEAYMSPKDFERLNAEREKEGKPLFANPRNATAGSLKQLDPRVVAQRPLAVVFYGAGQLKGFECKTQVEWLQFLKKIGIPIPVRFWHCKDENEVFEATCALQDIRNDLPYPTDGAAIKVNEWEYYPILGYTAKAPRWAFAYKYGAERARTRLNQVIFQVGRSGIITPVAEMEPVFLSGTTVSRATLHNFDQIKRLDVKIGDYVFVEKAGEVIPEVVGVDTTQRTGKEKEIVPPEYCPSCGEKLFWEGIFLRCGNENCPAQLKERILHFAQRNALDIQGLGESLVDQLVDKGLVKDIADLYDLDEKTLVSLERMGKKSAQNLLRSLEESKKRDLSRLIFGLGITHIGQKASEELARYFGSMDRLANASEEELLAIPFIGEIMAKSIVSYFSKPKNRERLEKFRKLGFNFHSLHAGSASGPLNGKTFVITGTLSEPRESIIEKINSKGGRVSNTVSRKTNYLVVGANPGSKLHEAKKLGIPILSEQELFNLLKEN</sequence>
<dbReference type="SUPFAM" id="SSF52113">
    <property type="entry name" value="BRCT domain"/>
    <property type="match status" value="1"/>
</dbReference>
<evidence type="ECO:0000256" key="15">
    <source>
        <dbReference type="RuleBase" id="RU000618"/>
    </source>
</evidence>
<dbReference type="PANTHER" id="PTHR23389">
    <property type="entry name" value="CHROMOSOME TRANSMISSION FIDELITY FACTOR 18"/>
    <property type="match status" value="1"/>
</dbReference>
<dbReference type="Proteomes" id="UP000315925">
    <property type="component" value="Chromosome"/>
</dbReference>
<dbReference type="Pfam" id="PF01653">
    <property type="entry name" value="DNA_ligase_aden"/>
    <property type="match status" value="1"/>
</dbReference>
<feature type="binding site" evidence="14">
    <location>
        <begin position="145"/>
        <end position="146"/>
    </location>
    <ligand>
        <name>NAD(+)</name>
        <dbReference type="ChEBI" id="CHEBI:57540"/>
    </ligand>
</feature>
<keyword evidence="8 14" id="KW-0862">Zinc</keyword>
<feature type="binding site" evidence="14">
    <location>
        <position position="491"/>
    </location>
    <ligand>
        <name>Zn(2+)</name>
        <dbReference type="ChEBI" id="CHEBI:29105"/>
    </ligand>
</feature>
<comment type="similarity">
    <text evidence="13 14">Belongs to the NAD-dependent DNA ligase family. LigA subfamily.</text>
</comment>
<dbReference type="InterPro" id="IPR013840">
    <property type="entry name" value="DNAligase_N"/>
</dbReference>
<dbReference type="NCBIfam" id="TIGR00575">
    <property type="entry name" value="dnlj"/>
    <property type="match status" value="1"/>
</dbReference>
<dbReference type="KEGG" id="mkc:kam1_1730"/>
<dbReference type="PROSITE" id="PS01056">
    <property type="entry name" value="DNA_LIGASE_N2"/>
    <property type="match status" value="1"/>
</dbReference>
<evidence type="ECO:0000256" key="8">
    <source>
        <dbReference type="ARBA" id="ARBA00022833"/>
    </source>
</evidence>
<evidence type="ECO:0000256" key="4">
    <source>
        <dbReference type="ARBA" id="ARBA00022598"/>
    </source>
</evidence>
<keyword evidence="6 14" id="KW-0479">Metal-binding</keyword>
<dbReference type="PANTHER" id="PTHR23389:SF9">
    <property type="entry name" value="DNA LIGASE"/>
    <property type="match status" value="1"/>
</dbReference>
<evidence type="ECO:0000256" key="3">
    <source>
        <dbReference type="ARBA" id="ARBA00013308"/>
    </source>
</evidence>
<dbReference type="InterPro" id="IPR012340">
    <property type="entry name" value="NA-bd_OB-fold"/>
</dbReference>
<dbReference type="InterPro" id="IPR033136">
    <property type="entry name" value="DNA_ligase_CS"/>
</dbReference>
<dbReference type="STRING" id="1202785.A946_03725"/>
<evidence type="ECO:0000256" key="7">
    <source>
        <dbReference type="ARBA" id="ARBA00022763"/>
    </source>
</evidence>
<dbReference type="Pfam" id="PF12826">
    <property type="entry name" value="HHH_2"/>
    <property type="match status" value="1"/>
</dbReference>
<dbReference type="SMART" id="SM00278">
    <property type="entry name" value="HhH1"/>
    <property type="match status" value="3"/>
</dbReference>
<dbReference type="GO" id="GO:0006260">
    <property type="term" value="P:DNA replication"/>
    <property type="evidence" value="ECO:0007669"/>
    <property type="project" value="UniProtKB-KW"/>
</dbReference>
<feature type="binding site" evidence="14">
    <location>
        <position position="486"/>
    </location>
    <ligand>
        <name>Zn(2+)</name>
        <dbReference type="ChEBI" id="CHEBI:29105"/>
    </ligand>
</feature>
<dbReference type="FunFam" id="2.40.50.140:FF:000012">
    <property type="entry name" value="DNA ligase"/>
    <property type="match status" value="1"/>
</dbReference>
<dbReference type="Pfam" id="PF00533">
    <property type="entry name" value="BRCT"/>
    <property type="match status" value="1"/>
</dbReference>
<feature type="domain" description="BRCT" evidence="16">
    <location>
        <begin position="649"/>
        <end position="727"/>
    </location>
</feature>
<dbReference type="PIRSF" id="PIRSF001604">
    <property type="entry name" value="LigA"/>
    <property type="match status" value="1"/>
</dbReference>
<dbReference type="InterPro" id="IPR036420">
    <property type="entry name" value="BRCT_dom_sf"/>
</dbReference>
<keyword evidence="5 14" id="KW-0235">DNA replication</keyword>
<dbReference type="FunFam" id="3.30.470.30:FF:000001">
    <property type="entry name" value="DNA ligase"/>
    <property type="match status" value="1"/>
</dbReference>
<evidence type="ECO:0000256" key="2">
    <source>
        <dbReference type="ARBA" id="ARBA00012722"/>
    </source>
</evidence>
<dbReference type="SUPFAM" id="SSF47781">
    <property type="entry name" value="RuvA domain 2-like"/>
    <property type="match status" value="1"/>
</dbReference>
<dbReference type="GO" id="GO:0006281">
    <property type="term" value="P:DNA repair"/>
    <property type="evidence" value="ECO:0007669"/>
    <property type="project" value="UniProtKB-KW"/>
</dbReference>
<dbReference type="GO" id="GO:0046872">
    <property type="term" value="F:metal ion binding"/>
    <property type="evidence" value="ECO:0007669"/>
    <property type="project" value="UniProtKB-KW"/>
</dbReference>
<feature type="binding site" evidence="14">
    <location>
        <position position="352"/>
    </location>
    <ligand>
        <name>NAD(+)</name>
        <dbReference type="ChEBI" id="CHEBI:57540"/>
    </ligand>
</feature>
<evidence type="ECO:0000259" key="16">
    <source>
        <dbReference type="PROSITE" id="PS50172"/>
    </source>
</evidence>
<proteinExistence type="inferred from homology"/>
<dbReference type="Gene3D" id="2.40.50.140">
    <property type="entry name" value="Nucleic acid-binding proteins"/>
    <property type="match status" value="1"/>
</dbReference>
<feature type="binding site" evidence="14">
    <location>
        <position position="236"/>
    </location>
    <ligand>
        <name>NAD(+)</name>
        <dbReference type="ChEBI" id="CHEBI:57540"/>
    </ligand>
</feature>
<evidence type="ECO:0000256" key="11">
    <source>
        <dbReference type="ARBA" id="ARBA00023204"/>
    </source>
</evidence>
<gene>
    <name evidence="14" type="primary">ligA</name>
    <name evidence="17" type="ORF">kam1_1730</name>
</gene>
<comment type="catalytic activity">
    <reaction evidence="12 14 15">
        <text>NAD(+) + (deoxyribonucleotide)n-3'-hydroxyl + 5'-phospho-(deoxyribonucleotide)m = (deoxyribonucleotide)n+m + AMP + beta-nicotinamide D-nucleotide.</text>
        <dbReference type="EC" id="6.5.1.2"/>
    </reaction>
</comment>
<dbReference type="EMBL" id="CP037899">
    <property type="protein sequence ID" value="QDQ42945.1"/>
    <property type="molecule type" value="Genomic_DNA"/>
</dbReference>
<dbReference type="InterPro" id="IPR001357">
    <property type="entry name" value="BRCT_dom"/>
</dbReference>
<reference evidence="18" key="1">
    <citation type="submission" date="2019-03" db="EMBL/GenBank/DDBJ databases">
        <title>Complete genome of Methylacidiphilum kamchatkense Kam1.</title>
        <authorList>
            <person name="Kruse T."/>
            <person name="Murarilal Ratnadevi C."/>
            <person name="Erikstad H.-A."/>
            <person name="Birkeland N.-K."/>
        </authorList>
    </citation>
    <scope>NUCLEOTIDE SEQUENCE [LARGE SCALE GENOMIC DNA]</scope>
    <source>
        <strain evidence="18">kam1</strain>
    </source>
</reference>
<feature type="active site" description="N6-AMP-lysine intermediate" evidence="14">
    <location>
        <position position="178"/>
    </location>
</feature>
<keyword evidence="10 14" id="KW-0520">NAD</keyword>
<dbReference type="InterPro" id="IPR010994">
    <property type="entry name" value="RuvA_2-like"/>
</dbReference>
<dbReference type="InterPro" id="IPR018239">
    <property type="entry name" value="DNA_ligase_AS"/>
</dbReference>
<dbReference type="SMART" id="SM00292">
    <property type="entry name" value="BRCT"/>
    <property type="match status" value="1"/>
</dbReference>
<dbReference type="Gene3D" id="1.10.287.610">
    <property type="entry name" value="Helix hairpin bin"/>
    <property type="match status" value="1"/>
</dbReference>
<dbReference type="Gene3D" id="1.10.150.20">
    <property type="entry name" value="5' to 3' exonuclease, C-terminal subdomain"/>
    <property type="match status" value="2"/>
</dbReference>
<evidence type="ECO:0000256" key="14">
    <source>
        <dbReference type="HAMAP-Rule" id="MF_01588"/>
    </source>
</evidence>
<keyword evidence="4 14" id="KW-0436">Ligase</keyword>
<dbReference type="InterPro" id="IPR004150">
    <property type="entry name" value="NAD_DNA_ligase_OB"/>
</dbReference>
<evidence type="ECO:0000256" key="6">
    <source>
        <dbReference type="ARBA" id="ARBA00022723"/>
    </source>
</evidence>
<dbReference type="GO" id="GO:0003677">
    <property type="term" value="F:DNA binding"/>
    <property type="evidence" value="ECO:0007669"/>
    <property type="project" value="InterPro"/>
</dbReference>
<protein>
    <recommendedName>
        <fullName evidence="3 14">DNA ligase</fullName>
        <ecNumber evidence="2 14">6.5.1.2</ecNumber>
    </recommendedName>
    <alternativeName>
        <fullName evidence="14">Polydeoxyribonucleotide synthase [NAD(+)]</fullName>
    </alternativeName>
</protein>